<dbReference type="PANTHER" id="PTHR48021:SF46">
    <property type="entry name" value="MAJOR FACILITATOR SUPERFAMILY (MFS) PROFILE DOMAIN-CONTAINING PROTEIN"/>
    <property type="match status" value="1"/>
</dbReference>
<feature type="domain" description="Major facilitator superfamily (MFS) profile" evidence="7">
    <location>
        <begin position="136"/>
        <end position="581"/>
    </location>
</feature>
<feature type="transmembrane region" description="Helical" evidence="6">
    <location>
        <begin position="553"/>
        <end position="577"/>
    </location>
</feature>
<keyword evidence="4 6" id="KW-0472">Membrane</keyword>
<evidence type="ECO:0000256" key="2">
    <source>
        <dbReference type="ARBA" id="ARBA00022692"/>
    </source>
</evidence>
<protein>
    <recommendedName>
        <fullName evidence="7">Major facilitator superfamily (MFS) profile domain-containing protein</fullName>
    </recommendedName>
</protein>
<comment type="subcellular location">
    <subcellularLocation>
        <location evidence="1">Membrane</location>
        <topology evidence="1">Multi-pass membrane protein</topology>
    </subcellularLocation>
</comment>
<feature type="transmembrane region" description="Helical" evidence="6">
    <location>
        <begin position="314"/>
        <end position="332"/>
    </location>
</feature>
<proteinExistence type="predicted"/>
<dbReference type="InterPro" id="IPR036259">
    <property type="entry name" value="MFS_trans_sf"/>
</dbReference>
<feature type="transmembrane region" description="Helical" evidence="6">
    <location>
        <begin position="457"/>
        <end position="476"/>
    </location>
</feature>
<sequence length="633" mass="70672">MEVAQRAARPEHGPTHALENRLRSAEPRATARRRNQGGRVERYVPSPSPSLRDRSSLLLAISWPVTAARCFCLRCAILFPLYVAAFLRPVKLLKAEFKYLNIKYDNFYTISLVVYHSEEQNFFGHEHIFETPAGSITVRKTLSVFIFSIHRTFHQRDMRGWTPSGTKVLRLPNEHVEAPLVDEELALLVSLLDVGIVLGPYPTAFLMDRWGRRTLIIMAAPLALFGWILIYFASSVSQIIIARLIQGQIFIEFSAFPLHLGLCNGLLYLVVPVFACELAPAEARGLACTVTSGAHSAGIMFSFVVGNACSLRTLNLACTFAPILFLFVVLGLPETPYYYLMKGDETKARGTCARFDERFSEARFKHMASCVQVEMRRSVLRDVLVNPAHPFITVMVLGMAMRFAFFWNTPSHAAFIFRFGDANFSTGEYSAAMSLLFLLAVVCSGCVVREIGRRKTAIIAESATVILVFPAAFLFYRQDKEGLDNVGCGACILVLVSLHVFFANFGIAPMPIVQQVEFFPTNCRAIAGALLITVSFISGWIADLLFGTIVEYVGLYCNYIISGSVATFIFLVTWLIVPEVKGVSLHDIQLDVKFPSGDKQKMDVEFGPEKKFYSIDQNFRRRISSVALGGQKY</sequence>
<dbReference type="InterPro" id="IPR005828">
    <property type="entry name" value="MFS_sugar_transport-like"/>
</dbReference>
<evidence type="ECO:0000313" key="9">
    <source>
        <dbReference type="Proteomes" id="UP001152759"/>
    </source>
</evidence>
<feature type="transmembrane region" description="Helical" evidence="6">
    <location>
        <begin position="482"/>
        <end position="502"/>
    </location>
</feature>
<reference evidence="8" key="1">
    <citation type="submission" date="2021-12" db="EMBL/GenBank/DDBJ databases">
        <authorList>
            <person name="King R."/>
        </authorList>
    </citation>
    <scope>NUCLEOTIDE SEQUENCE</scope>
</reference>
<organism evidence="8 9">
    <name type="scientific">Bemisia tabaci</name>
    <name type="common">Sweetpotato whitefly</name>
    <name type="synonym">Aleurodes tabaci</name>
    <dbReference type="NCBI Taxonomy" id="7038"/>
    <lineage>
        <taxon>Eukaryota</taxon>
        <taxon>Metazoa</taxon>
        <taxon>Ecdysozoa</taxon>
        <taxon>Arthropoda</taxon>
        <taxon>Hexapoda</taxon>
        <taxon>Insecta</taxon>
        <taxon>Pterygota</taxon>
        <taxon>Neoptera</taxon>
        <taxon>Paraneoptera</taxon>
        <taxon>Hemiptera</taxon>
        <taxon>Sternorrhyncha</taxon>
        <taxon>Aleyrodoidea</taxon>
        <taxon>Aleyrodidae</taxon>
        <taxon>Aleyrodinae</taxon>
        <taxon>Bemisia</taxon>
    </lineage>
</organism>
<evidence type="ECO:0000256" key="6">
    <source>
        <dbReference type="SAM" id="Phobius"/>
    </source>
</evidence>
<dbReference type="InterPro" id="IPR020846">
    <property type="entry name" value="MFS_dom"/>
</dbReference>
<feature type="transmembrane region" description="Helical" evidence="6">
    <location>
        <begin position="429"/>
        <end position="448"/>
    </location>
</feature>
<dbReference type="PANTHER" id="PTHR48021">
    <property type="match status" value="1"/>
</dbReference>
<keyword evidence="3 6" id="KW-1133">Transmembrane helix</keyword>
<feature type="compositionally biased region" description="Basic and acidic residues" evidence="5">
    <location>
        <begin position="8"/>
        <end position="26"/>
    </location>
</feature>
<feature type="transmembrane region" description="Helical" evidence="6">
    <location>
        <begin position="214"/>
        <end position="233"/>
    </location>
</feature>
<dbReference type="Pfam" id="PF00083">
    <property type="entry name" value="Sugar_tr"/>
    <property type="match status" value="1"/>
</dbReference>
<evidence type="ECO:0000256" key="4">
    <source>
        <dbReference type="ARBA" id="ARBA00023136"/>
    </source>
</evidence>
<name>A0A9P0A7L3_BEMTA</name>
<keyword evidence="9" id="KW-1185">Reference proteome</keyword>
<evidence type="ECO:0000256" key="5">
    <source>
        <dbReference type="SAM" id="MobiDB-lite"/>
    </source>
</evidence>
<dbReference type="Proteomes" id="UP001152759">
    <property type="component" value="Chromosome 2"/>
</dbReference>
<dbReference type="Gene3D" id="1.20.1250.20">
    <property type="entry name" value="MFS general substrate transporter like domains"/>
    <property type="match status" value="1"/>
</dbReference>
<dbReference type="InterPro" id="IPR050549">
    <property type="entry name" value="MFS_Trehalose_Transporter"/>
</dbReference>
<gene>
    <name evidence="8" type="ORF">BEMITA_LOCUS4923</name>
</gene>
<feature type="transmembrane region" description="Helical" evidence="6">
    <location>
        <begin position="384"/>
        <end position="409"/>
    </location>
</feature>
<dbReference type="SUPFAM" id="SSF103473">
    <property type="entry name" value="MFS general substrate transporter"/>
    <property type="match status" value="1"/>
</dbReference>
<feature type="transmembrane region" description="Helical" evidence="6">
    <location>
        <begin position="253"/>
        <end position="274"/>
    </location>
</feature>
<feature type="transmembrane region" description="Helical" evidence="6">
    <location>
        <begin position="523"/>
        <end position="541"/>
    </location>
</feature>
<dbReference type="GO" id="GO:0022857">
    <property type="term" value="F:transmembrane transporter activity"/>
    <property type="evidence" value="ECO:0007669"/>
    <property type="project" value="InterPro"/>
</dbReference>
<evidence type="ECO:0000259" key="7">
    <source>
        <dbReference type="PROSITE" id="PS50850"/>
    </source>
</evidence>
<keyword evidence="2 6" id="KW-0812">Transmembrane</keyword>
<dbReference type="EMBL" id="OU963863">
    <property type="protein sequence ID" value="CAH0385725.1"/>
    <property type="molecule type" value="Genomic_DNA"/>
</dbReference>
<dbReference type="PROSITE" id="PS50850">
    <property type="entry name" value="MFS"/>
    <property type="match status" value="1"/>
</dbReference>
<accession>A0A9P0A7L3</accession>
<dbReference type="GO" id="GO:0016020">
    <property type="term" value="C:membrane"/>
    <property type="evidence" value="ECO:0007669"/>
    <property type="project" value="UniProtKB-SubCell"/>
</dbReference>
<dbReference type="AlphaFoldDB" id="A0A9P0A7L3"/>
<feature type="region of interest" description="Disordered" evidence="5">
    <location>
        <begin position="1"/>
        <end position="52"/>
    </location>
</feature>
<evidence type="ECO:0000256" key="3">
    <source>
        <dbReference type="ARBA" id="ARBA00022989"/>
    </source>
</evidence>
<dbReference type="InterPro" id="IPR005829">
    <property type="entry name" value="Sugar_transporter_CS"/>
</dbReference>
<evidence type="ECO:0000313" key="8">
    <source>
        <dbReference type="EMBL" id="CAH0385725.1"/>
    </source>
</evidence>
<dbReference type="PROSITE" id="PS00216">
    <property type="entry name" value="SUGAR_TRANSPORT_1"/>
    <property type="match status" value="1"/>
</dbReference>
<evidence type="ECO:0000256" key="1">
    <source>
        <dbReference type="ARBA" id="ARBA00004141"/>
    </source>
</evidence>